<feature type="transmembrane region" description="Helical" evidence="1">
    <location>
        <begin position="30"/>
        <end position="46"/>
    </location>
</feature>
<dbReference type="AlphaFoldDB" id="A0A1A6C4V8"/>
<proteinExistence type="predicted"/>
<evidence type="ECO:0000313" key="3">
    <source>
        <dbReference type="Proteomes" id="UP000029273"/>
    </source>
</evidence>
<keyword evidence="1" id="KW-0472">Membrane</keyword>
<evidence type="ECO:0000313" key="2">
    <source>
        <dbReference type="EMBL" id="OBS09580.1"/>
    </source>
</evidence>
<name>A0A1A6C4V8_9GAMM</name>
<dbReference type="Proteomes" id="UP000029273">
    <property type="component" value="Unassembled WGS sequence"/>
</dbReference>
<keyword evidence="1" id="KW-0812">Transmembrane</keyword>
<organism evidence="2 3">
    <name type="scientific">Acidihalobacter prosperus</name>
    <dbReference type="NCBI Taxonomy" id="160660"/>
    <lineage>
        <taxon>Bacteria</taxon>
        <taxon>Pseudomonadati</taxon>
        <taxon>Pseudomonadota</taxon>
        <taxon>Gammaproteobacteria</taxon>
        <taxon>Chromatiales</taxon>
        <taxon>Ectothiorhodospiraceae</taxon>
        <taxon>Acidihalobacter</taxon>
    </lineage>
</organism>
<protein>
    <submittedName>
        <fullName evidence="2">Uncharacterized protein</fullName>
    </submittedName>
</protein>
<sequence length="48" mass="5486">MRRLGFVLTGIWLLLTGLSTLVHIRFEYRELLMSALAVVAGIMLILQR</sequence>
<comment type="caution">
    <text evidence="2">The sequence shown here is derived from an EMBL/GenBank/DDBJ whole genome shotgun (WGS) entry which is preliminary data.</text>
</comment>
<keyword evidence="3" id="KW-1185">Reference proteome</keyword>
<evidence type="ECO:0000256" key="1">
    <source>
        <dbReference type="SAM" id="Phobius"/>
    </source>
</evidence>
<dbReference type="EMBL" id="JQSG02000003">
    <property type="protein sequence ID" value="OBS09580.1"/>
    <property type="molecule type" value="Genomic_DNA"/>
</dbReference>
<dbReference type="RefSeq" id="WP_038087752.1">
    <property type="nucleotide sequence ID" value="NZ_JQSG02000003.1"/>
</dbReference>
<keyword evidence="1" id="KW-1133">Transmembrane helix</keyword>
<gene>
    <name evidence="2" type="ORF">Thpro_021908</name>
</gene>
<accession>A0A1A6C4V8</accession>
<reference evidence="2 3" key="1">
    <citation type="journal article" date="2014" name="Genome Announc.">
        <title>Draft Genome Sequence of the Iron-Oxidizing, Acidophilic, and Halotolerant 'Thiobacillus prosperus' Type Strain DSM 5130.</title>
        <authorList>
            <person name="Ossandon F.J."/>
            <person name="Cardenas J.P."/>
            <person name="Corbett M."/>
            <person name="Quatrini R."/>
            <person name="Holmes D.S."/>
            <person name="Watkin E."/>
        </authorList>
    </citation>
    <scope>NUCLEOTIDE SEQUENCE [LARGE SCALE GENOMIC DNA]</scope>
    <source>
        <strain evidence="2 3">DSM 5130</strain>
    </source>
</reference>